<evidence type="ECO:0000256" key="2">
    <source>
        <dbReference type="SAM" id="SignalP"/>
    </source>
</evidence>
<dbReference type="EMBL" id="VSWC01000003">
    <property type="protein sequence ID" value="KAA1116615.1"/>
    <property type="molecule type" value="Genomic_DNA"/>
</dbReference>
<feature type="chain" id="PRO_5022878648" evidence="2">
    <location>
        <begin position="21"/>
        <end position="201"/>
    </location>
</feature>
<evidence type="ECO:0000313" key="3">
    <source>
        <dbReference type="EMBL" id="KAA1116615.1"/>
    </source>
</evidence>
<keyword evidence="1" id="KW-0472">Membrane</keyword>
<sequence>MKLSQIILPLISLLLQGHHGMQPADEAAHVRRVVEHLIPHTSGQTETRFDPELQSVFTPSAQQGLVGHSNGGHIVIDVIGDSSPSITRPADFRQLDFETGAHEAQETPARQIVSFAERSGLNQRTVQVSGENREKASLPDNISSNVRGLVNPRIQNTAQSTTVVQPISQIPEAQVWRALAIFVCFISMIIPFNMLMGQMRS</sequence>
<keyword evidence="1" id="KW-1133">Transmembrane helix</keyword>
<reference evidence="3 4" key="1">
    <citation type="submission" date="2019-05" db="EMBL/GenBank/DDBJ databases">
        <title>Emergence of the Ug99 lineage of the wheat stem rust pathogen through somatic hybridization.</title>
        <authorList>
            <person name="Li F."/>
            <person name="Upadhyaya N.M."/>
            <person name="Sperschneider J."/>
            <person name="Matny O."/>
            <person name="Nguyen-Phuc H."/>
            <person name="Mago R."/>
            <person name="Raley C."/>
            <person name="Miller M.E."/>
            <person name="Silverstein K.A.T."/>
            <person name="Henningsen E."/>
            <person name="Hirsch C.D."/>
            <person name="Visser B."/>
            <person name="Pretorius Z.A."/>
            <person name="Steffenson B.J."/>
            <person name="Schwessinger B."/>
            <person name="Dodds P.N."/>
            <person name="Figueroa M."/>
        </authorList>
    </citation>
    <scope>NUCLEOTIDE SEQUENCE [LARGE SCALE GENOMIC DNA]</scope>
    <source>
        <strain evidence="3">21-0</strain>
    </source>
</reference>
<keyword evidence="1" id="KW-0812">Transmembrane</keyword>
<dbReference type="AlphaFoldDB" id="A0A5B0QUN1"/>
<organism evidence="3 4">
    <name type="scientific">Puccinia graminis f. sp. tritici</name>
    <dbReference type="NCBI Taxonomy" id="56615"/>
    <lineage>
        <taxon>Eukaryota</taxon>
        <taxon>Fungi</taxon>
        <taxon>Dikarya</taxon>
        <taxon>Basidiomycota</taxon>
        <taxon>Pucciniomycotina</taxon>
        <taxon>Pucciniomycetes</taxon>
        <taxon>Pucciniales</taxon>
        <taxon>Pucciniaceae</taxon>
        <taxon>Puccinia</taxon>
    </lineage>
</organism>
<evidence type="ECO:0000313" key="4">
    <source>
        <dbReference type="Proteomes" id="UP000324748"/>
    </source>
</evidence>
<name>A0A5B0QUN1_PUCGR</name>
<accession>A0A5B0QUN1</accession>
<proteinExistence type="predicted"/>
<feature type="signal peptide" evidence="2">
    <location>
        <begin position="1"/>
        <end position="20"/>
    </location>
</feature>
<dbReference type="OrthoDB" id="10378672at2759"/>
<gene>
    <name evidence="3" type="ORF">PGT21_020519</name>
</gene>
<keyword evidence="2" id="KW-0732">Signal</keyword>
<evidence type="ECO:0000256" key="1">
    <source>
        <dbReference type="SAM" id="Phobius"/>
    </source>
</evidence>
<comment type="caution">
    <text evidence="3">The sequence shown here is derived from an EMBL/GenBank/DDBJ whole genome shotgun (WGS) entry which is preliminary data.</text>
</comment>
<feature type="transmembrane region" description="Helical" evidence="1">
    <location>
        <begin position="175"/>
        <end position="195"/>
    </location>
</feature>
<keyword evidence="4" id="KW-1185">Reference proteome</keyword>
<dbReference type="Proteomes" id="UP000324748">
    <property type="component" value="Unassembled WGS sequence"/>
</dbReference>
<protein>
    <submittedName>
        <fullName evidence="3">Uncharacterized protein</fullName>
    </submittedName>
</protein>